<evidence type="ECO:0000256" key="6">
    <source>
        <dbReference type="SAM" id="MobiDB-lite"/>
    </source>
</evidence>
<dbReference type="InterPro" id="IPR050815">
    <property type="entry name" value="TF_fung"/>
</dbReference>
<feature type="compositionally biased region" description="Low complexity" evidence="6">
    <location>
        <begin position="1"/>
        <end position="23"/>
    </location>
</feature>
<dbReference type="SUPFAM" id="SSF57701">
    <property type="entry name" value="Zn2/Cys6 DNA-binding domain"/>
    <property type="match status" value="1"/>
</dbReference>
<keyword evidence="3" id="KW-0805">Transcription regulation</keyword>
<feature type="region of interest" description="Disordered" evidence="6">
    <location>
        <begin position="1"/>
        <end position="31"/>
    </location>
</feature>
<dbReference type="Proteomes" id="UP000245910">
    <property type="component" value="Chromosome II"/>
</dbReference>
<evidence type="ECO:0000313" key="9">
    <source>
        <dbReference type="Proteomes" id="UP000245910"/>
    </source>
</evidence>
<dbReference type="InterPro" id="IPR036864">
    <property type="entry name" value="Zn2-C6_fun-type_DNA-bd_sf"/>
</dbReference>
<dbReference type="CDD" id="cd00067">
    <property type="entry name" value="GAL4"/>
    <property type="match status" value="1"/>
</dbReference>
<keyword evidence="2" id="KW-0479">Metal-binding</keyword>
<protein>
    <recommendedName>
        <fullName evidence="7">Zn(2)-C6 fungal-type domain-containing protein</fullName>
    </recommendedName>
</protein>
<evidence type="ECO:0000256" key="4">
    <source>
        <dbReference type="ARBA" id="ARBA00023163"/>
    </source>
</evidence>
<dbReference type="InterPro" id="IPR001138">
    <property type="entry name" value="Zn2Cys6_DnaBD"/>
</dbReference>
<evidence type="ECO:0000313" key="8">
    <source>
        <dbReference type="EMBL" id="CEI60188.1"/>
    </source>
</evidence>
<name>A0A2L2SUT3_9HYPO</name>
<dbReference type="Pfam" id="PF00172">
    <property type="entry name" value="Zn_clus"/>
    <property type="match status" value="1"/>
</dbReference>
<dbReference type="GO" id="GO:0006351">
    <property type="term" value="P:DNA-templated transcription"/>
    <property type="evidence" value="ECO:0007669"/>
    <property type="project" value="InterPro"/>
</dbReference>
<accession>A0A2L2SUT3</accession>
<dbReference type="RefSeq" id="XP_025583908.1">
    <property type="nucleotide sequence ID" value="XM_025732953.2"/>
</dbReference>
<dbReference type="OrthoDB" id="3522308at2759"/>
<sequence length="455" mass="51158">MRPSCRSVKPRSVSSSPDSTSSEGPRKANRACEKCTRTKKKCDKASPSCSRCKRLGNKCCYDYTFTPPVTAVISPVSPANSPSGSGHTQDTFTPFLDISSSMILSLLSSHNNSRSHSIQHYLETINPYLTIVHPELWAIRTNNFGFDSITDQELHNPATALLAVCMQLFSRSDDSVESMGIKGEEGIDMPIYRAAKQILSILRTLDTPSIELIQCSLLLAFYEYSHEDLARAYVSIGDANTMALILQVGPGKYLEVEQEAYIPYEEEERRCVYWSLFVLDCLIQTDYSFTHMPHQIPCPVVSPPAADDLLPTNHLPWYDEDQSPCYVTQRYPADTAFSVPVGIFQRNCQYAMLYARTSHPDRSGYKFASPTTIPLSSRRYHSTMKWSISSPPLLSGNYTWEEEPDWFGCLSPFGDDTSLLSFQRDIGDLILQNDAKLEKHILHSRESTVQFSVCL</sequence>
<dbReference type="Pfam" id="PF04082">
    <property type="entry name" value="Fungal_trans"/>
    <property type="match status" value="1"/>
</dbReference>
<dbReference type="GO" id="GO:0000981">
    <property type="term" value="F:DNA-binding transcription factor activity, RNA polymerase II-specific"/>
    <property type="evidence" value="ECO:0007669"/>
    <property type="project" value="InterPro"/>
</dbReference>
<reference evidence="9" key="1">
    <citation type="submission" date="2014-10" db="EMBL/GenBank/DDBJ databases">
        <authorList>
            <person name="King R."/>
        </authorList>
    </citation>
    <scope>NUCLEOTIDE SEQUENCE [LARGE SCALE GENOMIC DNA]</scope>
    <source>
        <strain evidence="9">A3/5</strain>
    </source>
</reference>
<dbReference type="InterPro" id="IPR007219">
    <property type="entry name" value="XnlR_reg_dom"/>
</dbReference>
<dbReference type="KEGG" id="fvn:FVRRES_04624"/>
<evidence type="ECO:0000256" key="5">
    <source>
        <dbReference type="ARBA" id="ARBA00023242"/>
    </source>
</evidence>
<proteinExistence type="predicted"/>
<keyword evidence="5" id="KW-0539">Nucleus</keyword>
<dbReference type="CDD" id="cd12148">
    <property type="entry name" value="fungal_TF_MHR"/>
    <property type="match status" value="1"/>
</dbReference>
<dbReference type="GO" id="GO:0005634">
    <property type="term" value="C:nucleus"/>
    <property type="evidence" value="ECO:0007669"/>
    <property type="project" value="UniProtKB-SubCell"/>
</dbReference>
<evidence type="ECO:0000256" key="3">
    <source>
        <dbReference type="ARBA" id="ARBA00023015"/>
    </source>
</evidence>
<dbReference type="AlphaFoldDB" id="A0A2L2SUT3"/>
<organism evidence="8 9">
    <name type="scientific">Fusarium venenatum</name>
    <dbReference type="NCBI Taxonomy" id="56646"/>
    <lineage>
        <taxon>Eukaryota</taxon>
        <taxon>Fungi</taxon>
        <taxon>Dikarya</taxon>
        <taxon>Ascomycota</taxon>
        <taxon>Pezizomycotina</taxon>
        <taxon>Sordariomycetes</taxon>
        <taxon>Hypocreomycetidae</taxon>
        <taxon>Hypocreales</taxon>
        <taxon>Nectriaceae</taxon>
        <taxon>Fusarium</taxon>
    </lineage>
</organism>
<evidence type="ECO:0000259" key="7">
    <source>
        <dbReference type="PROSITE" id="PS50048"/>
    </source>
</evidence>
<comment type="subcellular location">
    <subcellularLocation>
        <location evidence="1">Nucleus</location>
    </subcellularLocation>
</comment>
<evidence type="ECO:0000256" key="1">
    <source>
        <dbReference type="ARBA" id="ARBA00004123"/>
    </source>
</evidence>
<dbReference type="GeneID" id="37256263"/>
<evidence type="ECO:0000256" key="2">
    <source>
        <dbReference type="ARBA" id="ARBA00022723"/>
    </source>
</evidence>
<dbReference type="STRING" id="56646.A0A2L2SUT3"/>
<dbReference type="PANTHER" id="PTHR47338:SF20">
    <property type="entry name" value="ZN(II)2CYS6 TRANSCRIPTION FACTOR (EUROFUNG)"/>
    <property type="match status" value="1"/>
</dbReference>
<dbReference type="EMBL" id="LN649230">
    <property type="protein sequence ID" value="CEI60188.1"/>
    <property type="molecule type" value="Genomic_DNA"/>
</dbReference>
<dbReference type="GO" id="GO:0008270">
    <property type="term" value="F:zinc ion binding"/>
    <property type="evidence" value="ECO:0007669"/>
    <property type="project" value="InterPro"/>
</dbReference>
<dbReference type="PROSITE" id="PS00463">
    <property type="entry name" value="ZN2_CY6_FUNGAL_1"/>
    <property type="match status" value="1"/>
</dbReference>
<dbReference type="Gene3D" id="4.10.240.10">
    <property type="entry name" value="Zn(2)-C6 fungal-type DNA-binding domain"/>
    <property type="match status" value="1"/>
</dbReference>
<feature type="domain" description="Zn(2)-C6 fungal-type" evidence="7">
    <location>
        <begin position="31"/>
        <end position="61"/>
    </location>
</feature>
<keyword evidence="4" id="KW-0804">Transcription</keyword>
<dbReference type="GO" id="GO:0003677">
    <property type="term" value="F:DNA binding"/>
    <property type="evidence" value="ECO:0007669"/>
    <property type="project" value="InterPro"/>
</dbReference>
<dbReference type="SMART" id="SM00066">
    <property type="entry name" value="GAL4"/>
    <property type="match status" value="1"/>
</dbReference>
<dbReference type="PANTHER" id="PTHR47338">
    <property type="entry name" value="ZN(II)2CYS6 TRANSCRIPTION FACTOR (EUROFUNG)-RELATED"/>
    <property type="match status" value="1"/>
</dbReference>
<dbReference type="PROSITE" id="PS50048">
    <property type="entry name" value="ZN2_CY6_FUNGAL_2"/>
    <property type="match status" value="1"/>
</dbReference>
<keyword evidence="9" id="KW-1185">Reference proteome</keyword>